<dbReference type="GeneID" id="24111263"/>
<gene>
    <name evidence="2" type="ORF">PHSY_005991</name>
</gene>
<protein>
    <submittedName>
        <fullName evidence="2">Transcription factor</fullName>
    </submittedName>
</protein>
<evidence type="ECO:0000313" key="2">
    <source>
        <dbReference type="EMBL" id="GAC98397.1"/>
    </source>
</evidence>
<evidence type="ECO:0000313" key="3">
    <source>
        <dbReference type="Proteomes" id="UP000014071"/>
    </source>
</evidence>
<evidence type="ECO:0000256" key="1">
    <source>
        <dbReference type="SAM" id="MobiDB-lite"/>
    </source>
</evidence>
<dbReference type="AlphaFoldDB" id="R9PB00"/>
<dbReference type="EMBL" id="DF238820">
    <property type="protein sequence ID" value="GAC98397.1"/>
    <property type="molecule type" value="Genomic_DNA"/>
</dbReference>
<proteinExistence type="predicted"/>
<sequence>MRLSDTEQSRNKSLRRNNGEHNRRLQPSAFYVDAVVQGPAPADIVSTRPTHPHYDNTEYNLLSITIKQLSSKPHLSTSPRQPACSLHLNFILVHPNLRARFDERVHLLEPAAASAVVLTA</sequence>
<accession>R9PB00</accession>
<dbReference type="HOGENOM" id="CLU_2050670_0_0_1"/>
<dbReference type="Proteomes" id="UP000014071">
    <property type="component" value="Unassembled WGS sequence"/>
</dbReference>
<keyword evidence="3" id="KW-1185">Reference proteome</keyword>
<feature type="compositionally biased region" description="Basic and acidic residues" evidence="1">
    <location>
        <begin position="1"/>
        <end position="10"/>
    </location>
</feature>
<name>R9PB00_PSEHS</name>
<organism evidence="2 3">
    <name type="scientific">Pseudozyma hubeiensis (strain SY62)</name>
    <name type="common">Yeast</name>
    <dbReference type="NCBI Taxonomy" id="1305764"/>
    <lineage>
        <taxon>Eukaryota</taxon>
        <taxon>Fungi</taxon>
        <taxon>Dikarya</taxon>
        <taxon>Basidiomycota</taxon>
        <taxon>Ustilaginomycotina</taxon>
        <taxon>Ustilaginomycetes</taxon>
        <taxon>Ustilaginales</taxon>
        <taxon>Ustilaginaceae</taxon>
        <taxon>Pseudozyma</taxon>
    </lineage>
</organism>
<dbReference type="RefSeq" id="XP_012191984.1">
    <property type="nucleotide sequence ID" value="XM_012336594.1"/>
</dbReference>
<feature type="region of interest" description="Disordered" evidence="1">
    <location>
        <begin position="1"/>
        <end position="28"/>
    </location>
</feature>
<reference evidence="3" key="1">
    <citation type="journal article" date="2013" name="Genome Announc.">
        <title>Draft genome sequence of the basidiomycetous yeast-like fungus Pseudozyma hubeiensis SY62, which produces an abundant amount of the biosurfactant mannosylerythritol lipids.</title>
        <authorList>
            <person name="Konishi M."/>
            <person name="Hatada Y."/>
            <person name="Horiuchi J."/>
        </authorList>
    </citation>
    <scope>NUCLEOTIDE SEQUENCE [LARGE SCALE GENOMIC DNA]</scope>
    <source>
        <strain evidence="3">SY62</strain>
    </source>
</reference>